<dbReference type="InterPro" id="IPR018114">
    <property type="entry name" value="TRYPSIN_HIS"/>
</dbReference>
<dbReference type="PRINTS" id="PR00722">
    <property type="entry name" value="CHYMOTRYPSIN"/>
</dbReference>
<dbReference type="InterPro" id="IPR051487">
    <property type="entry name" value="Ser/Thr_Proteases_Immune/Dev"/>
</dbReference>
<comment type="similarity">
    <text evidence="7">Belongs to the peptidase S1 family. CLIP subfamily.</text>
</comment>
<dbReference type="PROSITE" id="PS50240">
    <property type="entry name" value="TRYPSIN_DOM"/>
    <property type="match status" value="1"/>
</dbReference>
<dbReference type="PANTHER" id="PTHR24256">
    <property type="entry name" value="TRYPTASE-RELATED"/>
    <property type="match status" value="1"/>
</dbReference>
<dbReference type="GO" id="GO:0004252">
    <property type="term" value="F:serine-type endopeptidase activity"/>
    <property type="evidence" value="ECO:0007669"/>
    <property type="project" value="InterPro"/>
</dbReference>
<dbReference type="AlphaFoldDB" id="A0AAJ7EBQ0"/>
<dbReference type="CDD" id="cd00190">
    <property type="entry name" value="Tryp_SPc"/>
    <property type="match status" value="1"/>
</dbReference>
<feature type="chain" id="PRO_5042498051" evidence="9">
    <location>
        <begin position="20"/>
        <end position="358"/>
    </location>
</feature>
<dbReference type="FunFam" id="2.40.10.10:FF:000084">
    <property type="entry name" value="Serine protease easter"/>
    <property type="match status" value="1"/>
</dbReference>
<evidence type="ECO:0000256" key="7">
    <source>
        <dbReference type="ARBA" id="ARBA00024195"/>
    </source>
</evidence>
<evidence type="ECO:0000259" key="10">
    <source>
        <dbReference type="PROSITE" id="PS50240"/>
    </source>
</evidence>
<dbReference type="RefSeq" id="XP_013170871.1">
    <property type="nucleotide sequence ID" value="XM_013315417.1"/>
</dbReference>
<evidence type="ECO:0000256" key="9">
    <source>
        <dbReference type="SAM" id="SignalP"/>
    </source>
</evidence>
<evidence type="ECO:0000256" key="3">
    <source>
        <dbReference type="ARBA" id="ARBA00022801"/>
    </source>
</evidence>
<dbReference type="InterPro" id="IPR009003">
    <property type="entry name" value="Peptidase_S1_PA"/>
</dbReference>
<dbReference type="InterPro" id="IPR001254">
    <property type="entry name" value="Trypsin_dom"/>
</dbReference>
<proteinExistence type="inferred from homology"/>
<dbReference type="CTD" id="692384"/>
<dbReference type="SMART" id="SM00020">
    <property type="entry name" value="Tryp_SPc"/>
    <property type="match status" value="1"/>
</dbReference>
<dbReference type="Pfam" id="PF00089">
    <property type="entry name" value="Trypsin"/>
    <property type="match status" value="1"/>
</dbReference>
<sequence>MDIKCKAVVLSILASLVAAQEPCQGGAPCVRVQDCPAILSLVKDQADYVRDFVKPLRCSPNEYKICCPPVFSDAGALFKPQSVLPDTSVCGIMTNDRIVGGSITELDEHPWLALLRYDKPNGWGFYCSGVLISSKYVMTAAHCIKGNELPPTWLLTQVRLGEWNITSSRDCVDDDCSPSVQDINVVERIAHENYNPDDMHQHNDIALLKLARDVVFSDFVKPICLPLTNAQRTNSFEGYEMEVAGWGKTETSESLESMSEIKLKVRVPVVNSSTCTSIYKKAGRVINEKQLCAGGKQGQDSCRGDSGGPLMASMPSAQNWFVVGVVSYGPSPCGTSNWPGVYTRVSSYVEWIQSKISR</sequence>
<evidence type="ECO:0000256" key="8">
    <source>
        <dbReference type="RuleBase" id="RU363034"/>
    </source>
</evidence>
<protein>
    <submittedName>
        <fullName evidence="11">Serine protease easter-like isoform X1</fullName>
    </submittedName>
</protein>
<dbReference type="GO" id="GO:0006508">
    <property type="term" value="P:proteolysis"/>
    <property type="evidence" value="ECO:0007669"/>
    <property type="project" value="UniProtKB-KW"/>
</dbReference>
<organism evidence="11">
    <name type="scientific">Papilio xuthus</name>
    <name type="common">Asian swallowtail butterfly</name>
    <dbReference type="NCBI Taxonomy" id="66420"/>
    <lineage>
        <taxon>Eukaryota</taxon>
        <taxon>Metazoa</taxon>
        <taxon>Ecdysozoa</taxon>
        <taxon>Arthropoda</taxon>
        <taxon>Hexapoda</taxon>
        <taxon>Insecta</taxon>
        <taxon>Pterygota</taxon>
        <taxon>Neoptera</taxon>
        <taxon>Endopterygota</taxon>
        <taxon>Lepidoptera</taxon>
        <taxon>Glossata</taxon>
        <taxon>Ditrysia</taxon>
        <taxon>Papilionoidea</taxon>
        <taxon>Papilionidae</taxon>
        <taxon>Papilioninae</taxon>
        <taxon>Papilio</taxon>
    </lineage>
</organism>
<dbReference type="PROSITE" id="PS00134">
    <property type="entry name" value="TRYPSIN_HIS"/>
    <property type="match status" value="1"/>
</dbReference>
<evidence type="ECO:0000256" key="2">
    <source>
        <dbReference type="ARBA" id="ARBA00022729"/>
    </source>
</evidence>
<dbReference type="InterPro" id="IPR033116">
    <property type="entry name" value="TRYPSIN_SER"/>
</dbReference>
<evidence type="ECO:0000256" key="6">
    <source>
        <dbReference type="ARBA" id="ARBA00023180"/>
    </source>
</evidence>
<evidence type="ECO:0000256" key="4">
    <source>
        <dbReference type="ARBA" id="ARBA00022825"/>
    </source>
</evidence>
<evidence type="ECO:0000256" key="1">
    <source>
        <dbReference type="ARBA" id="ARBA00022670"/>
    </source>
</evidence>
<dbReference type="SUPFAM" id="SSF50494">
    <property type="entry name" value="Trypsin-like serine proteases"/>
    <property type="match status" value="1"/>
</dbReference>
<dbReference type="KEGG" id="pxu:106120173"/>
<feature type="signal peptide" evidence="9">
    <location>
        <begin position="1"/>
        <end position="19"/>
    </location>
</feature>
<gene>
    <name evidence="11" type="primary">LOC106120173</name>
</gene>
<keyword evidence="6" id="KW-0325">Glycoprotein</keyword>
<evidence type="ECO:0000256" key="5">
    <source>
        <dbReference type="ARBA" id="ARBA00023157"/>
    </source>
</evidence>
<dbReference type="FunFam" id="2.40.10.10:FF:000028">
    <property type="entry name" value="Serine protease easter"/>
    <property type="match status" value="1"/>
</dbReference>
<keyword evidence="3 8" id="KW-0378">Hydrolase</keyword>
<feature type="domain" description="Peptidase S1" evidence="10">
    <location>
        <begin position="98"/>
        <end position="357"/>
    </location>
</feature>
<dbReference type="Proteomes" id="UP000694872">
    <property type="component" value="Unplaced"/>
</dbReference>
<dbReference type="PROSITE" id="PS00135">
    <property type="entry name" value="TRYPSIN_SER"/>
    <property type="match status" value="1"/>
</dbReference>
<name>A0AAJ7EBQ0_PAPXU</name>
<keyword evidence="5" id="KW-1015">Disulfide bond</keyword>
<dbReference type="InterPro" id="IPR001314">
    <property type="entry name" value="Peptidase_S1A"/>
</dbReference>
<reference evidence="11" key="1">
    <citation type="submission" date="2025-08" db="UniProtKB">
        <authorList>
            <consortium name="RefSeq"/>
        </authorList>
    </citation>
    <scope>IDENTIFICATION</scope>
</reference>
<dbReference type="GeneID" id="106120173"/>
<accession>A0AAJ7EBQ0</accession>
<keyword evidence="2 9" id="KW-0732">Signal</keyword>
<keyword evidence="1 8" id="KW-0645">Protease</keyword>
<dbReference type="Gene3D" id="2.40.10.10">
    <property type="entry name" value="Trypsin-like serine proteases"/>
    <property type="match status" value="2"/>
</dbReference>
<evidence type="ECO:0000313" key="11">
    <source>
        <dbReference type="RefSeq" id="XP_013170871.1"/>
    </source>
</evidence>
<dbReference type="InterPro" id="IPR043504">
    <property type="entry name" value="Peptidase_S1_PA_chymotrypsin"/>
</dbReference>
<keyword evidence="4 8" id="KW-0720">Serine protease</keyword>